<dbReference type="Proteomes" id="UP000297149">
    <property type="component" value="Chromosome"/>
</dbReference>
<sequence length="314" mass="35506">MNHLYSLIVAIFMLSPLNMFGGIVFEYWFDNSMQDIKRIDYDSSDVSFVIDASTCDEGYHTLHYRLQSSVGCYGPVLSSLFYVPAKATISVAGNSEWIYWLDDDFNIDSHIRMNGDSIQTSIDLSNLKEGYHFLNHYTVVNNAIGALHQNLIFKNDPAVTVDWCKIWWDDFIDRMENCHLESVGDSSFISKEIVVPDYVLEKNSIDSKARLNLLVGNSKGWVSDLLTAEIEYSSDVTSIKLVDNDNSGWKLERVGSELMATDLIPGSGILKIYDITGKCIYMERPANDSMTLPSLSVGIYIISYENISRKVMID</sequence>
<keyword evidence="3" id="KW-1185">Reference proteome</keyword>
<dbReference type="AlphaFoldDB" id="A0A4P7W2T4"/>
<feature type="transmembrane region" description="Helical" evidence="1">
    <location>
        <begin position="6"/>
        <end position="29"/>
    </location>
</feature>
<keyword evidence="1" id="KW-1133">Transmembrane helix</keyword>
<dbReference type="KEGG" id="ddb:E7747_08325"/>
<evidence type="ECO:0000256" key="1">
    <source>
        <dbReference type="SAM" id="Phobius"/>
    </source>
</evidence>
<gene>
    <name evidence="2" type="ORF">E7747_08325</name>
</gene>
<protein>
    <submittedName>
        <fullName evidence="2">Uncharacterized protein</fullName>
    </submittedName>
</protein>
<organism evidence="2 3">
    <name type="scientific">Duncaniella dubosii</name>
    <dbReference type="NCBI Taxonomy" id="2518971"/>
    <lineage>
        <taxon>Bacteria</taxon>
        <taxon>Pseudomonadati</taxon>
        <taxon>Bacteroidota</taxon>
        <taxon>Bacteroidia</taxon>
        <taxon>Bacteroidales</taxon>
        <taxon>Muribaculaceae</taxon>
        <taxon>Duncaniella</taxon>
    </lineage>
</organism>
<name>A0A4P7W2T4_9BACT</name>
<evidence type="ECO:0000313" key="3">
    <source>
        <dbReference type="Proteomes" id="UP000297149"/>
    </source>
</evidence>
<accession>A0A4P7W2T4</accession>
<keyword evidence="1" id="KW-0812">Transmembrane</keyword>
<dbReference type="EMBL" id="CP039396">
    <property type="protein sequence ID" value="QCD42286.1"/>
    <property type="molecule type" value="Genomic_DNA"/>
</dbReference>
<dbReference type="RefSeq" id="WP_136415348.1">
    <property type="nucleotide sequence ID" value="NZ_CAXHQF010000206.1"/>
</dbReference>
<evidence type="ECO:0000313" key="2">
    <source>
        <dbReference type="EMBL" id="QCD42286.1"/>
    </source>
</evidence>
<reference evidence="3" key="1">
    <citation type="submission" date="2019-02" db="EMBL/GenBank/DDBJ databases">
        <title>Isolation and identification of novel species under the genus Muribaculum.</title>
        <authorList>
            <person name="Miyake S."/>
            <person name="Ding Y."/>
            <person name="Low A."/>
            <person name="Soh M."/>
            <person name="Seedorf H."/>
        </authorList>
    </citation>
    <scope>NUCLEOTIDE SEQUENCE [LARGE SCALE GENOMIC DNA]</scope>
    <source>
        <strain evidence="3">H5</strain>
    </source>
</reference>
<proteinExistence type="predicted"/>
<keyword evidence="1" id="KW-0472">Membrane</keyword>